<dbReference type="PROSITE" id="PS00710">
    <property type="entry name" value="PGM_PMM"/>
    <property type="match status" value="1"/>
</dbReference>
<evidence type="ECO:0000259" key="8">
    <source>
        <dbReference type="Pfam" id="PF02878"/>
    </source>
</evidence>
<dbReference type="InterPro" id="IPR016055">
    <property type="entry name" value="A-D-PHexomutase_a/b/a-I/II/III"/>
</dbReference>
<keyword evidence="4" id="KW-0479">Metal-binding</keyword>
<evidence type="ECO:0000256" key="4">
    <source>
        <dbReference type="ARBA" id="ARBA00022723"/>
    </source>
</evidence>
<dbReference type="Gene3D" id="3.30.310.50">
    <property type="entry name" value="Alpha-D-phosphohexomutase, C-terminal domain"/>
    <property type="match status" value="1"/>
</dbReference>
<dbReference type="KEGG" id="thyd:TTHT_1097"/>
<proteinExistence type="inferred from homology"/>
<accession>A0A7R6PHD9</accession>
<gene>
    <name evidence="10" type="primary">glmM</name>
    <name evidence="10" type="ORF">TTHT_1097</name>
</gene>
<dbReference type="GO" id="GO:0005829">
    <property type="term" value="C:cytosol"/>
    <property type="evidence" value="ECO:0007669"/>
    <property type="project" value="TreeGrafter"/>
</dbReference>
<evidence type="ECO:0000256" key="2">
    <source>
        <dbReference type="ARBA" id="ARBA00010231"/>
    </source>
</evidence>
<dbReference type="GO" id="GO:0009252">
    <property type="term" value="P:peptidoglycan biosynthetic process"/>
    <property type="evidence" value="ECO:0007669"/>
    <property type="project" value="TreeGrafter"/>
</dbReference>
<dbReference type="Pfam" id="PF02880">
    <property type="entry name" value="PGM_PMM_III"/>
    <property type="match status" value="1"/>
</dbReference>
<dbReference type="InterPro" id="IPR036900">
    <property type="entry name" value="A-D-PHexomutase_C_sf"/>
</dbReference>
<dbReference type="EMBL" id="AP017470">
    <property type="protein sequence ID" value="BBB32634.1"/>
    <property type="molecule type" value="Genomic_DNA"/>
</dbReference>
<dbReference type="PRINTS" id="PR00509">
    <property type="entry name" value="PGMPMM"/>
</dbReference>
<feature type="domain" description="Alpha-D-phosphohexomutase alpha/beta/alpha" evidence="9">
    <location>
        <begin position="244"/>
        <end position="344"/>
    </location>
</feature>
<protein>
    <submittedName>
        <fullName evidence="10">Phosphoglucosamine mutase</fullName>
        <ecNumber evidence="10">5.4.2.10</ecNumber>
    </submittedName>
</protein>
<dbReference type="GO" id="GO:0005975">
    <property type="term" value="P:carbohydrate metabolic process"/>
    <property type="evidence" value="ECO:0007669"/>
    <property type="project" value="InterPro"/>
</dbReference>
<dbReference type="SUPFAM" id="SSF53738">
    <property type="entry name" value="Phosphoglucomutase, first 3 domains"/>
    <property type="match status" value="3"/>
</dbReference>
<sequence>MKKIFGTDGIRGKAGEFPITPENIYKLGYLFVKITGYKNIAIGWDTRESSLWIANSLISGIENAGGKPVNLGCIPTPVLSFCTSDSFDGGVMITASHNPYTDNGIKFFNYKGEKISDEVENEITKEFYNFLGEIKLSEKIKNILFIEEKIVKTYLSHIKNKIDLSKIIKTYPVDCANGATSLFIELAQKTLNIKLNPYNTNPDGKNINLKCGAAQPDFIKKESFAFDGDGDRIMGKDLNGNIINGDIILMFLADKLNLDKLVGTVMTNMAVESFCKERKIEFYRTKVGDRFVKEKMNETNAKLGGETSGHIILTDLNSTGDSFAVYLKILELLNTFKIDINDLTKKYRLFPQKVINIPVKEKKPFEQIKGFKKLMEKCEIILGDKGRIFPRYSGTENLLRILIECQAEDRVNEAQKIIKNFFK</sequence>
<dbReference type="Pfam" id="PF02878">
    <property type="entry name" value="PGM_PMM_I"/>
    <property type="match status" value="1"/>
</dbReference>
<evidence type="ECO:0000256" key="3">
    <source>
        <dbReference type="ARBA" id="ARBA00022553"/>
    </source>
</evidence>
<dbReference type="EC" id="5.4.2.10" evidence="10"/>
<dbReference type="Pfam" id="PF00408">
    <property type="entry name" value="PGM_PMM_IV"/>
    <property type="match status" value="1"/>
</dbReference>
<dbReference type="SUPFAM" id="SSF55957">
    <property type="entry name" value="Phosphoglucomutase, C-terminal domain"/>
    <property type="match status" value="1"/>
</dbReference>
<dbReference type="RefSeq" id="WP_201328987.1">
    <property type="nucleotide sequence ID" value="NZ_AP017470.1"/>
</dbReference>
<evidence type="ECO:0000256" key="5">
    <source>
        <dbReference type="ARBA" id="ARBA00022842"/>
    </source>
</evidence>
<dbReference type="InterPro" id="IPR016066">
    <property type="entry name" value="A-D-PHexomutase_CS"/>
</dbReference>
<dbReference type="InterPro" id="IPR005843">
    <property type="entry name" value="A-D-PHexomutase_C"/>
</dbReference>
<dbReference type="GO" id="GO:0006048">
    <property type="term" value="P:UDP-N-acetylglucosamine biosynthetic process"/>
    <property type="evidence" value="ECO:0007669"/>
    <property type="project" value="TreeGrafter"/>
</dbReference>
<dbReference type="GO" id="GO:0000287">
    <property type="term" value="F:magnesium ion binding"/>
    <property type="evidence" value="ECO:0007669"/>
    <property type="project" value="InterPro"/>
</dbReference>
<dbReference type="GO" id="GO:0008966">
    <property type="term" value="F:phosphoglucosamine mutase activity"/>
    <property type="evidence" value="ECO:0007669"/>
    <property type="project" value="UniProtKB-EC"/>
</dbReference>
<evidence type="ECO:0000313" key="10">
    <source>
        <dbReference type="EMBL" id="BBB32634.1"/>
    </source>
</evidence>
<evidence type="ECO:0000256" key="1">
    <source>
        <dbReference type="ARBA" id="ARBA00001946"/>
    </source>
</evidence>
<dbReference type="InterPro" id="IPR005844">
    <property type="entry name" value="A-D-PHexomutase_a/b/a-I"/>
</dbReference>
<keyword evidence="5" id="KW-0460">Magnesium</keyword>
<dbReference type="InterPro" id="IPR050060">
    <property type="entry name" value="Phosphoglucosamine_mutase"/>
</dbReference>
<keyword evidence="11" id="KW-1185">Reference proteome</keyword>
<dbReference type="PANTHER" id="PTHR42946">
    <property type="entry name" value="PHOSPHOHEXOSE MUTASE"/>
    <property type="match status" value="1"/>
</dbReference>
<dbReference type="FunFam" id="3.40.120.10:FF:000002">
    <property type="entry name" value="Phosphoglucosamine mutase"/>
    <property type="match status" value="1"/>
</dbReference>
<feature type="domain" description="Alpha-D-phosphohexomutase alpha/beta/alpha" evidence="8">
    <location>
        <begin position="3"/>
        <end position="127"/>
    </location>
</feature>
<evidence type="ECO:0000256" key="6">
    <source>
        <dbReference type="ARBA" id="ARBA00023235"/>
    </source>
</evidence>
<dbReference type="AlphaFoldDB" id="A0A7R6PHD9"/>
<feature type="domain" description="Alpha-D-phosphohexomutase C-terminal" evidence="7">
    <location>
        <begin position="355"/>
        <end position="415"/>
    </location>
</feature>
<reference evidence="10 11" key="1">
    <citation type="journal article" date="2012" name="Extremophiles">
        <title>Thermotomaculum hydrothermale gen. nov., sp. nov., a novel heterotrophic thermophile within the phylum Acidobacteria from a deep-sea hydrothermal vent chimney in the Southern Okinawa Trough.</title>
        <authorList>
            <person name="Izumi H."/>
            <person name="Nunoura T."/>
            <person name="Miyazaki M."/>
            <person name="Mino S."/>
            <person name="Toki T."/>
            <person name="Takai K."/>
            <person name="Sako Y."/>
            <person name="Sawabe T."/>
            <person name="Nakagawa S."/>
        </authorList>
    </citation>
    <scope>NUCLEOTIDE SEQUENCE [LARGE SCALE GENOMIC DNA]</scope>
    <source>
        <strain evidence="10 11">AC55</strain>
    </source>
</reference>
<organism evidence="10 11">
    <name type="scientific">Thermotomaculum hydrothermale</name>
    <dbReference type="NCBI Taxonomy" id="981385"/>
    <lineage>
        <taxon>Bacteria</taxon>
        <taxon>Pseudomonadati</taxon>
        <taxon>Acidobacteriota</taxon>
        <taxon>Holophagae</taxon>
        <taxon>Thermotomaculales</taxon>
        <taxon>Thermotomaculaceae</taxon>
        <taxon>Thermotomaculum</taxon>
    </lineage>
</organism>
<dbReference type="Proteomes" id="UP000595564">
    <property type="component" value="Chromosome"/>
</dbReference>
<comment type="cofactor">
    <cofactor evidence="1">
        <name>Mg(2+)</name>
        <dbReference type="ChEBI" id="CHEBI:18420"/>
    </cofactor>
</comment>
<dbReference type="PANTHER" id="PTHR42946:SF1">
    <property type="entry name" value="PHOSPHOGLUCOMUTASE (ALPHA-D-GLUCOSE-1,6-BISPHOSPHATE-DEPENDENT)"/>
    <property type="match status" value="1"/>
</dbReference>
<dbReference type="InterPro" id="IPR005846">
    <property type="entry name" value="A-D-PHexomutase_a/b/a-III"/>
</dbReference>
<dbReference type="GO" id="GO:0004615">
    <property type="term" value="F:phosphomannomutase activity"/>
    <property type="evidence" value="ECO:0007669"/>
    <property type="project" value="TreeGrafter"/>
</dbReference>
<evidence type="ECO:0000313" key="11">
    <source>
        <dbReference type="Proteomes" id="UP000595564"/>
    </source>
</evidence>
<keyword evidence="6 10" id="KW-0413">Isomerase</keyword>
<dbReference type="InterPro" id="IPR005841">
    <property type="entry name" value="Alpha-D-phosphohexomutase_SF"/>
</dbReference>
<keyword evidence="3" id="KW-0597">Phosphoprotein</keyword>
<evidence type="ECO:0000259" key="9">
    <source>
        <dbReference type="Pfam" id="PF02880"/>
    </source>
</evidence>
<name>A0A7R6PHD9_9BACT</name>
<evidence type="ECO:0000259" key="7">
    <source>
        <dbReference type="Pfam" id="PF00408"/>
    </source>
</evidence>
<comment type="similarity">
    <text evidence="2">Belongs to the phosphohexose mutase family.</text>
</comment>
<dbReference type="Gene3D" id="3.40.120.10">
    <property type="entry name" value="Alpha-D-Glucose-1,6-Bisphosphate, subunit A, domain 3"/>
    <property type="match status" value="3"/>
</dbReference>